<reference evidence="1" key="1">
    <citation type="journal article" date="2022" name="Int. J. Mol. Sci.">
        <title>Draft Genome of Tanacetum Coccineum: Genomic Comparison of Closely Related Tanacetum-Family Plants.</title>
        <authorList>
            <person name="Yamashiro T."/>
            <person name="Shiraishi A."/>
            <person name="Nakayama K."/>
            <person name="Satake H."/>
        </authorList>
    </citation>
    <scope>NUCLEOTIDE SEQUENCE</scope>
</reference>
<reference evidence="1" key="2">
    <citation type="submission" date="2022-01" db="EMBL/GenBank/DDBJ databases">
        <authorList>
            <person name="Yamashiro T."/>
            <person name="Shiraishi A."/>
            <person name="Satake H."/>
            <person name="Nakayama K."/>
        </authorList>
    </citation>
    <scope>NUCLEOTIDE SEQUENCE</scope>
</reference>
<name>A0ABQ5CSV3_9ASTR</name>
<dbReference type="PANTHER" id="PTHR15503">
    <property type="entry name" value="LDOC1 RELATED"/>
    <property type="match status" value="1"/>
</dbReference>
<evidence type="ECO:0000313" key="2">
    <source>
        <dbReference type="Proteomes" id="UP001151760"/>
    </source>
</evidence>
<dbReference type="PANTHER" id="PTHR15503:SF45">
    <property type="entry name" value="RNA-DIRECTED DNA POLYMERASE HOMOLOG"/>
    <property type="match status" value="1"/>
</dbReference>
<organism evidence="1 2">
    <name type="scientific">Tanacetum coccineum</name>
    <dbReference type="NCBI Taxonomy" id="301880"/>
    <lineage>
        <taxon>Eukaryota</taxon>
        <taxon>Viridiplantae</taxon>
        <taxon>Streptophyta</taxon>
        <taxon>Embryophyta</taxon>
        <taxon>Tracheophyta</taxon>
        <taxon>Spermatophyta</taxon>
        <taxon>Magnoliopsida</taxon>
        <taxon>eudicotyledons</taxon>
        <taxon>Gunneridae</taxon>
        <taxon>Pentapetalae</taxon>
        <taxon>asterids</taxon>
        <taxon>campanulids</taxon>
        <taxon>Asterales</taxon>
        <taxon>Asteraceae</taxon>
        <taxon>Asteroideae</taxon>
        <taxon>Anthemideae</taxon>
        <taxon>Anthemidinae</taxon>
        <taxon>Tanacetum</taxon>
    </lineage>
</organism>
<evidence type="ECO:0008006" key="3">
    <source>
        <dbReference type="Google" id="ProtNLM"/>
    </source>
</evidence>
<gene>
    <name evidence="1" type="ORF">Tco_0909467</name>
</gene>
<comment type="caution">
    <text evidence="1">The sequence shown here is derived from an EMBL/GenBank/DDBJ whole genome shotgun (WGS) entry which is preliminary data.</text>
</comment>
<dbReference type="Proteomes" id="UP001151760">
    <property type="component" value="Unassembled WGS sequence"/>
</dbReference>
<dbReference type="InterPro" id="IPR032567">
    <property type="entry name" value="RTL1-rel"/>
</dbReference>
<protein>
    <recommendedName>
        <fullName evidence="3">Reverse transcriptase domain-containing protein</fullName>
    </recommendedName>
</protein>
<dbReference type="InterPro" id="IPR043502">
    <property type="entry name" value="DNA/RNA_pol_sf"/>
</dbReference>
<dbReference type="SUPFAM" id="SSF56672">
    <property type="entry name" value="DNA/RNA polymerases"/>
    <property type="match status" value="2"/>
</dbReference>
<evidence type="ECO:0000313" key="1">
    <source>
        <dbReference type="EMBL" id="GJT29192.1"/>
    </source>
</evidence>
<dbReference type="EMBL" id="BQNB010014523">
    <property type="protein sequence ID" value="GJT29192.1"/>
    <property type="molecule type" value="Genomic_DNA"/>
</dbReference>
<keyword evidence="2" id="KW-1185">Reference proteome</keyword>
<accession>A0ABQ5CSV3</accession>
<sequence>MNTDPIKTSSRVQRLKSITKGSTVFLSKYQITATKDKDKSKGKRLEDVPVVQEFPKVFLEDLPGIPPTRQVEFQIDLAPGATPVVRAPYRLAPSEMKELAEQLQELTDKGFIRPSASPWGAPVQFVKKKEGSFSMCIRYTGIEQTDSEEPLPDSQDPMTSWTSYKKMSFEGFSKTPGQMTKLTQKGVKFDWGDKQEAAFQLLKQKLCSAPILCLTRRKRRLHRILHCFKEGFGRSVEAKRKVVPLKDSKWKTSSFLLKTCRNMDREVKQLRLVKVPMELKAWSELRGTLRSTRKRNIHTSSPRLHRRQVLCDKP</sequence>
<proteinExistence type="predicted"/>
<dbReference type="Gene3D" id="3.10.10.10">
    <property type="entry name" value="HIV Type 1 Reverse Transcriptase, subunit A, domain 1"/>
    <property type="match status" value="1"/>
</dbReference>